<dbReference type="EMBL" id="JACGWK010001614">
    <property type="protein sequence ID" value="KAL0285140.1"/>
    <property type="molecule type" value="Genomic_DNA"/>
</dbReference>
<dbReference type="Pfam" id="PF13966">
    <property type="entry name" value="zf-RVT"/>
    <property type="match status" value="1"/>
</dbReference>
<dbReference type="AlphaFoldDB" id="A0AAW2ISS4"/>
<reference evidence="3" key="2">
    <citation type="journal article" date="2024" name="Plant">
        <title>Genomic evolution and insights into agronomic trait innovations of Sesamum species.</title>
        <authorList>
            <person name="Miao H."/>
            <person name="Wang L."/>
            <person name="Qu L."/>
            <person name="Liu H."/>
            <person name="Sun Y."/>
            <person name="Le M."/>
            <person name="Wang Q."/>
            <person name="Wei S."/>
            <person name="Zheng Y."/>
            <person name="Lin W."/>
            <person name="Duan Y."/>
            <person name="Cao H."/>
            <person name="Xiong S."/>
            <person name="Wang X."/>
            <person name="Wei L."/>
            <person name="Li C."/>
            <person name="Ma Q."/>
            <person name="Ju M."/>
            <person name="Zhao R."/>
            <person name="Li G."/>
            <person name="Mu C."/>
            <person name="Tian Q."/>
            <person name="Mei H."/>
            <person name="Zhang T."/>
            <person name="Gao T."/>
            <person name="Zhang H."/>
        </authorList>
    </citation>
    <scope>NUCLEOTIDE SEQUENCE</scope>
    <source>
        <strain evidence="3">G01</strain>
    </source>
</reference>
<dbReference type="SUPFAM" id="SSF53098">
    <property type="entry name" value="Ribonuclease H-like"/>
    <property type="match status" value="1"/>
</dbReference>
<gene>
    <name evidence="3" type="ORF">Sangu_2792800</name>
</gene>
<proteinExistence type="predicted"/>
<name>A0AAW2ISS4_9LAMI</name>
<comment type="caution">
    <text evidence="3">The sequence shown here is derived from an EMBL/GenBank/DDBJ whole genome shotgun (WGS) entry which is preliminary data.</text>
</comment>
<dbReference type="PANTHER" id="PTHR47723:SF21">
    <property type="entry name" value="POLYNUCLEOTIDYL TRANSFERASE, RIBONUCLEASE H-LIKE SUPERFAMILY PROTEIN"/>
    <property type="match status" value="1"/>
</dbReference>
<dbReference type="Gene3D" id="3.30.420.10">
    <property type="entry name" value="Ribonuclease H-like superfamily/Ribonuclease H"/>
    <property type="match status" value="1"/>
</dbReference>
<sequence length="299" mass="33094">MTIEDRPYSSDYGEKESQWWRKVWQARVPNKVKVFVWRACLNALPPGANLNKRMVGLQAVCPFCQDAAEDVLHVLAGSTFARQVWGLALLGADLSCRANQGVLEWMQAVASQAFDFAAQYLDSYLSQVDALSQQVRSRLRASWIAPSADCIKINFDVAVFAAEGAIGVRAVARDSQGQCMAWLAQRVIRAGDGELAEAWVAREAVQLDVRKGWRKVVIEGDCASLIHKLADSIRDFSHLDPIVADILIYAENFHFCLFSWVKRSGNVVAHHLAHSTVGRVEGISVVSPTMLGLLLADFH</sequence>
<feature type="domain" description="Reverse transcriptase zinc-binding" evidence="2">
    <location>
        <begin position="14"/>
        <end position="85"/>
    </location>
</feature>
<protein>
    <recommendedName>
        <fullName evidence="4">RNase H type-1 domain-containing protein</fullName>
    </recommendedName>
</protein>
<dbReference type="InterPro" id="IPR012337">
    <property type="entry name" value="RNaseH-like_sf"/>
</dbReference>
<dbReference type="InterPro" id="IPR044730">
    <property type="entry name" value="RNase_H-like_dom_plant"/>
</dbReference>
<reference evidence="3" key="1">
    <citation type="submission" date="2020-06" db="EMBL/GenBank/DDBJ databases">
        <authorList>
            <person name="Li T."/>
            <person name="Hu X."/>
            <person name="Zhang T."/>
            <person name="Song X."/>
            <person name="Zhang H."/>
            <person name="Dai N."/>
            <person name="Sheng W."/>
            <person name="Hou X."/>
            <person name="Wei L."/>
        </authorList>
    </citation>
    <scope>NUCLEOTIDE SEQUENCE</scope>
    <source>
        <strain evidence="3">G01</strain>
        <tissue evidence="3">Leaf</tissue>
    </source>
</reference>
<dbReference type="PANTHER" id="PTHR47723">
    <property type="entry name" value="OS05G0353850 PROTEIN"/>
    <property type="match status" value="1"/>
</dbReference>
<organism evidence="3">
    <name type="scientific">Sesamum angustifolium</name>
    <dbReference type="NCBI Taxonomy" id="2727405"/>
    <lineage>
        <taxon>Eukaryota</taxon>
        <taxon>Viridiplantae</taxon>
        <taxon>Streptophyta</taxon>
        <taxon>Embryophyta</taxon>
        <taxon>Tracheophyta</taxon>
        <taxon>Spermatophyta</taxon>
        <taxon>Magnoliopsida</taxon>
        <taxon>eudicotyledons</taxon>
        <taxon>Gunneridae</taxon>
        <taxon>Pentapetalae</taxon>
        <taxon>asterids</taxon>
        <taxon>lamiids</taxon>
        <taxon>Lamiales</taxon>
        <taxon>Pedaliaceae</taxon>
        <taxon>Sesamum</taxon>
    </lineage>
</organism>
<dbReference type="InterPro" id="IPR036397">
    <property type="entry name" value="RNaseH_sf"/>
</dbReference>
<dbReference type="GO" id="GO:0003676">
    <property type="term" value="F:nucleic acid binding"/>
    <property type="evidence" value="ECO:0007669"/>
    <property type="project" value="InterPro"/>
</dbReference>
<dbReference type="InterPro" id="IPR002156">
    <property type="entry name" value="RNaseH_domain"/>
</dbReference>
<evidence type="ECO:0000259" key="2">
    <source>
        <dbReference type="Pfam" id="PF13966"/>
    </source>
</evidence>
<evidence type="ECO:0008006" key="4">
    <source>
        <dbReference type="Google" id="ProtNLM"/>
    </source>
</evidence>
<feature type="domain" description="RNase H type-1" evidence="1">
    <location>
        <begin position="154"/>
        <end position="275"/>
    </location>
</feature>
<dbReference type="GO" id="GO:0004523">
    <property type="term" value="F:RNA-DNA hybrid ribonuclease activity"/>
    <property type="evidence" value="ECO:0007669"/>
    <property type="project" value="InterPro"/>
</dbReference>
<dbReference type="InterPro" id="IPR053151">
    <property type="entry name" value="RNase_H-like"/>
</dbReference>
<dbReference type="Pfam" id="PF13456">
    <property type="entry name" value="RVT_3"/>
    <property type="match status" value="1"/>
</dbReference>
<evidence type="ECO:0000313" key="3">
    <source>
        <dbReference type="EMBL" id="KAL0285140.1"/>
    </source>
</evidence>
<evidence type="ECO:0000259" key="1">
    <source>
        <dbReference type="Pfam" id="PF13456"/>
    </source>
</evidence>
<accession>A0AAW2ISS4</accession>
<dbReference type="InterPro" id="IPR026960">
    <property type="entry name" value="RVT-Znf"/>
</dbReference>
<dbReference type="CDD" id="cd06222">
    <property type="entry name" value="RNase_H_like"/>
    <property type="match status" value="1"/>
</dbReference>